<dbReference type="SMART" id="SM01192">
    <property type="entry name" value="Enolase_C"/>
    <property type="match status" value="1"/>
</dbReference>
<evidence type="ECO:0000256" key="4">
    <source>
        <dbReference type="ARBA" id="ARBA00017068"/>
    </source>
</evidence>
<feature type="binding site" evidence="10">
    <location>
        <position position="316"/>
    </location>
    <ligand>
        <name>Mg(2+)</name>
        <dbReference type="ChEBI" id="CHEBI:18420"/>
    </ligand>
</feature>
<dbReference type="CDD" id="cd03313">
    <property type="entry name" value="enolase"/>
    <property type="match status" value="1"/>
</dbReference>
<keyword evidence="10" id="KW-0479">Metal-binding</keyword>
<dbReference type="InterPro" id="IPR029017">
    <property type="entry name" value="Enolase-like_N"/>
</dbReference>
<comment type="caution">
    <text evidence="13">The sequence shown here is derived from an EMBL/GenBank/DDBJ whole genome shotgun (WGS) entry which is preliminary data.</text>
</comment>
<evidence type="ECO:0000256" key="3">
    <source>
        <dbReference type="ARBA" id="ARBA00012058"/>
    </source>
</evidence>
<accession>A0ABU9SSV9</accession>
<dbReference type="EC" id="4.2.1.11" evidence="3 10"/>
<dbReference type="SFLD" id="SFLDF00002">
    <property type="entry name" value="enolase"/>
    <property type="match status" value="1"/>
</dbReference>
<sequence>MSNISKIIGREIMDSRGNPTVEADVYLESGVMGRATAPSGASTGSREALELRDGDKSRYLGKGVLKAVAAINEDIAPALLGNSAFDQKKVDQIMIDLDGTENKEKFGANAILAVSLAVAKAAALDKQIPLYQHISELNGTPGKYSMPVPMMNIINGGEHADNNVDIQEFMVQPVGAPNFREALRMGAEIFHSLKKVLSAKGLSTAVGDEGGFAPNLASNEEALKVIIQAVENAGYEMNKDVTLALDCASSEFYVDGKYDLKGEGKVFDSETFGDYLADLAAKYPIISIEDGLDESDWDGWASLTKKIGDKVQLVGDDLFVTNTKILKRGIDNGVANSILIKFNQIGSLTETLEAIRMAQDAGFTAVISHRSGETEDATIADLAVGTAAGQIKTGSLCRSDRVAKYNQLLRIEEALGDAATYGGRKEIKGQ</sequence>
<dbReference type="HAMAP" id="MF_00318">
    <property type="entry name" value="Enolase"/>
    <property type="match status" value="1"/>
</dbReference>
<feature type="binding site" evidence="10">
    <location>
        <position position="371"/>
    </location>
    <ligand>
        <name>(2R)-2-phosphoglycerate</name>
        <dbReference type="ChEBI" id="CHEBI:58289"/>
    </ligand>
</feature>
<dbReference type="SUPFAM" id="SSF51604">
    <property type="entry name" value="Enolase C-terminal domain-like"/>
    <property type="match status" value="1"/>
</dbReference>
<gene>
    <name evidence="10 13" type="primary">eno</name>
    <name evidence="13" type="ORF">WNY77_06110</name>
</gene>
<feature type="binding site" evidence="10">
    <location>
        <position position="289"/>
    </location>
    <ligand>
        <name>Mg(2+)</name>
        <dbReference type="ChEBI" id="CHEBI:18420"/>
    </ligand>
</feature>
<keyword evidence="14" id="KW-1185">Reference proteome</keyword>
<keyword evidence="7 10" id="KW-0324">Glycolysis</keyword>
<keyword evidence="6 10" id="KW-0460">Magnesium</keyword>
<feature type="binding site" evidence="10">
    <location>
        <position position="246"/>
    </location>
    <ligand>
        <name>Mg(2+)</name>
        <dbReference type="ChEBI" id="CHEBI:18420"/>
    </ligand>
</feature>
<evidence type="ECO:0000256" key="6">
    <source>
        <dbReference type="ARBA" id="ARBA00022842"/>
    </source>
</evidence>
<evidence type="ECO:0000256" key="7">
    <source>
        <dbReference type="ARBA" id="ARBA00023152"/>
    </source>
</evidence>
<dbReference type="PANTHER" id="PTHR11902">
    <property type="entry name" value="ENOLASE"/>
    <property type="match status" value="1"/>
</dbReference>
<comment type="subcellular location">
    <subcellularLocation>
        <location evidence="10">Cytoplasm</location>
    </subcellularLocation>
    <subcellularLocation>
        <location evidence="10">Secreted</location>
    </subcellularLocation>
    <subcellularLocation>
        <location evidence="10">Cell surface</location>
    </subcellularLocation>
    <text evidence="10">Fractions of enolase are present in both the cytoplasm and on the cell surface.</text>
</comment>
<evidence type="ECO:0000259" key="12">
    <source>
        <dbReference type="SMART" id="SM01193"/>
    </source>
</evidence>
<dbReference type="InterPro" id="IPR020810">
    <property type="entry name" value="Enolase_C"/>
</dbReference>
<proteinExistence type="inferred from homology"/>
<comment type="cofactor">
    <cofactor evidence="10">
        <name>Mg(2+)</name>
        <dbReference type="ChEBI" id="CHEBI:18420"/>
    </cofactor>
    <text evidence="10">Binds a second Mg(2+) ion via substrate during catalysis.</text>
</comment>
<dbReference type="Pfam" id="PF00113">
    <property type="entry name" value="Enolase_C"/>
    <property type="match status" value="1"/>
</dbReference>
<organism evidence="13 14">
    <name type="scientific">Paraglaciecola mesophila</name>
    <dbReference type="NCBI Taxonomy" id="197222"/>
    <lineage>
        <taxon>Bacteria</taxon>
        <taxon>Pseudomonadati</taxon>
        <taxon>Pseudomonadota</taxon>
        <taxon>Gammaproteobacteria</taxon>
        <taxon>Alteromonadales</taxon>
        <taxon>Alteromonadaceae</taxon>
        <taxon>Paraglaciecola</taxon>
    </lineage>
</organism>
<dbReference type="InterPro" id="IPR000941">
    <property type="entry name" value="Enolase"/>
</dbReference>
<dbReference type="PIRSF" id="PIRSF001400">
    <property type="entry name" value="Enolase"/>
    <property type="match status" value="1"/>
</dbReference>
<dbReference type="Gene3D" id="3.30.390.10">
    <property type="entry name" value="Enolase-like, N-terminal domain"/>
    <property type="match status" value="1"/>
</dbReference>
<feature type="domain" description="Enolase C-terminal TIM barrel" evidence="11">
    <location>
        <begin position="143"/>
        <end position="429"/>
    </location>
</feature>
<evidence type="ECO:0000256" key="5">
    <source>
        <dbReference type="ARBA" id="ARBA00022525"/>
    </source>
</evidence>
<dbReference type="Proteomes" id="UP001461163">
    <property type="component" value="Unassembled WGS sequence"/>
</dbReference>
<evidence type="ECO:0000256" key="2">
    <source>
        <dbReference type="ARBA" id="ARBA00009604"/>
    </source>
</evidence>
<dbReference type="Gene3D" id="3.20.20.120">
    <property type="entry name" value="Enolase-like C-terminal domain"/>
    <property type="match status" value="1"/>
</dbReference>
<dbReference type="Pfam" id="PF03952">
    <property type="entry name" value="Enolase_N"/>
    <property type="match status" value="1"/>
</dbReference>
<feature type="binding site" evidence="10">
    <location>
        <position position="392"/>
    </location>
    <ligand>
        <name>(2R)-2-phosphoglycerate</name>
        <dbReference type="ChEBI" id="CHEBI:58289"/>
    </ligand>
</feature>
<keyword evidence="10" id="KW-0963">Cytoplasm</keyword>
<evidence type="ECO:0000256" key="1">
    <source>
        <dbReference type="ARBA" id="ARBA00005031"/>
    </source>
</evidence>
<dbReference type="PRINTS" id="PR00148">
    <property type="entry name" value="ENOLASE"/>
</dbReference>
<feature type="domain" description="Enolase N-terminal" evidence="12">
    <location>
        <begin position="4"/>
        <end position="134"/>
    </location>
</feature>
<dbReference type="SFLD" id="SFLDS00001">
    <property type="entry name" value="Enolase"/>
    <property type="match status" value="1"/>
</dbReference>
<comment type="pathway">
    <text evidence="1 10">Carbohydrate degradation; glycolysis; pyruvate from D-glyceraldehyde 3-phosphate: step 4/5.</text>
</comment>
<keyword evidence="8 10" id="KW-0456">Lyase</keyword>
<dbReference type="InterPro" id="IPR036849">
    <property type="entry name" value="Enolase-like_C_sf"/>
</dbReference>
<dbReference type="PANTHER" id="PTHR11902:SF1">
    <property type="entry name" value="ENOLASE"/>
    <property type="match status" value="1"/>
</dbReference>
<keyword evidence="5 10" id="KW-0964">Secreted</keyword>
<evidence type="ECO:0000259" key="11">
    <source>
        <dbReference type="SMART" id="SM01192"/>
    </source>
</evidence>
<comment type="similarity">
    <text evidence="2 10">Belongs to the enolase family.</text>
</comment>
<evidence type="ECO:0000313" key="13">
    <source>
        <dbReference type="EMBL" id="MEM5496963.1"/>
    </source>
</evidence>
<reference evidence="13 14" key="1">
    <citation type="submission" date="2024-03" db="EMBL/GenBank/DDBJ databases">
        <title>Community enrichment and isolation of bacterial strains for fucoidan degradation.</title>
        <authorList>
            <person name="Sichert A."/>
        </authorList>
    </citation>
    <scope>NUCLEOTIDE SEQUENCE [LARGE SCALE GENOMIC DNA]</scope>
    <source>
        <strain evidence="13 14">AS12</strain>
    </source>
</reference>
<feature type="binding site" evidence="10">
    <location>
        <position position="341"/>
    </location>
    <ligand>
        <name>(2R)-2-phosphoglycerate</name>
        <dbReference type="ChEBI" id="CHEBI:58289"/>
    </ligand>
</feature>
<feature type="active site" description="Proton donor" evidence="10">
    <location>
        <position position="209"/>
    </location>
</feature>
<dbReference type="RefSeq" id="WP_006993228.1">
    <property type="nucleotide sequence ID" value="NZ_JBBMQS010000003.1"/>
</dbReference>
<dbReference type="NCBIfam" id="TIGR01060">
    <property type="entry name" value="eno"/>
    <property type="match status" value="1"/>
</dbReference>
<dbReference type="SUPFAM" id="SSF54826">
    <property type="entry name" value="Enolase N-terminal domain-like"/>
    <property type="match status" value="1"/>
</dbReference>
<feature type="binding site" evidence="10">
    <location>
        <position position="167"/>
    </location>
    <ligand>
        <name>(2R)-2-phosphoglycerate</name>
        <dbReference type="ChEBI" id="CHEBI:58289"/>
    </ligand>
</feature>
<evidence type="ECO:0000256" key="9">
    <source>
        <dbReference type="ARBA" id="ARBA00045763"/>
    </source>
</evidence>
<comment type="function">
    <text evidence="9 10">Catalyzes the reversible conversion of 2-phosphoglycerate (2-PG) into phosphoenolpyruvate (PEP). It is essential for the degradation of carbohydrates via glycolysis.</text>
</comment>
<dbReference type="SFLD" id="SFLDG00178">
    <property type="entry name" value="enolase"/>
    <property type="match status" value="1"/>
</dbReference>
<dbReference type="PROSITE" id="PS00164">
    <property type="entry name" value="ENOLASE"/>
    <property type="match status" value="1"/>
</dbReference>
<feature type="binding site" evidence="10">
    <location>
        <position position="370"/>
    </location>
    <ligand>
        <name>(2R)-2-phosphoglycerate</name>
        <dbReference type="ChEBI" id="CHEBI:58289"/>
    </ligand>
</feature>
<evidence type="ECO:0000256" key="10">
    <source>
        <dbReference type="HAMAP-Rule" id="MF_00318"/>
    </source>
</evidence>
<dbReference type="SMART" id="SM01193">
    <property type="entry name" value="Enolase_N"/>
    <property type="match status" value="1"/>
</dbReference>
<evidence type="ECO:0000313" key="14">
    <source>
        <dbReference type="Proteomes" id="UP001461163"/>
    </source>
</evidence>
<protein>
    <recommendedName>
        <fullName evidence="4 10">Enolase</fullName>
        <ecNumber evidence="3 10">4.2.1.11</ecNumber>
    </recommendedName>
    <alternativeName>
        <fullName evidence="10">2-phospho-D-glycerate hydro-lyase</fullName>
    </alternativeName>
    <alternativeName>
        <fullName evidence="10">2-phosphoglycerate dehydratase</fullName>
    </alternativeName>
</protein>
<evidence type="ECO:0000256" key="8">
    <source>
        <dbReference type="ARBA" id="ARBA00023239"/>
    </source>
</evidence>
<dbReference type="GO" id="GO:0004634">
    <property type="term" value="F:phosphopyruvate hydratase activity"/>
    <property type="evidence" value="ECO:0007669"/>
    <property type="project" value="UniProtKB-EC"/>
</dbReference>
<dbReference type="EMBL" id="JBBMQS010000003">
    <property type="protein sequence ID" value="MEM5496963.1"/>
    <property type="molecule type" value="Genomic_DNA"/>
</dbReference>
<name>A0ABU9SSV9_9ALTE</name>
<dbReference type="InterPro" id="IPR020811">
    <property type="entry name" value="Enolase_N"/>
</dbReference>
<dbReference type="InterPro" id="IPR020809">
    <property type="entry name" value="Enolase_CS"/>
</dbReference>
<comment type="catalytic activity">
    <reaction evidence="10">
        <text>(2R)-2-phosphoglycerate = phosphoenolpyruvate + H2O</text>
        <dbReference type="Rhea" id="RHEA:10164"/>
        <dbReference type="ChEBI" id="CHEBI:15377"/>
        <dbReference type="ChEBI" id="CHEBI:58289"/>
        <dbReference type="ChEBI" id="CHEBI:58702"/>
        <dbReference type="EC" id="4.2.1.11"/>
    </reaction>
</comment>
<feature type="active site" description="Proton acceptor" evidence="10">
    <location>
        <position position="341"/>
    </location>
</feature>
<comment type="subunit">
    <text evidence="10">Component of the RNA degradosome, a multiprotein complex involved in RNA processing and mRNA degradation.</text>
</comment>